<accession>B8AZY8</accession>
<feature type="signal peptide" evidence="2">
    <location>
        <begin position="1"/>
        <end position="15"/>
    </location>
</feature>
<keyword evidence="5" id="KW-1185">Reference proteome</keyword>
<dbReference type="STRING" id="39946.B8AZY8"/>
<dbReference type="InterPro" id="IPR005069">
    <property type="entry name" value="Nucl-diP-sugar_transferase"/>
</dbReference>
<keyword evidence="2" id="KW-0732">Signal</keyword>
<feature type="compositionally biased region" description="Basic and acidic residues" evidence="1">
    <location>
        <begin position="188"/>
        <end position="200"/>
    </location>
</feature>
<dbReference type="HOGENOM" id="CLU_020968_0_0_1"/>
<protein>
    <recommendedName>
        <fullName evidence="3">Nucleotide-diphospho-sugar transferase domain-containing protein</fullName>
    </recommendedName>
</protein>
<dbReference type="InterPro" id="IPR044575">
    <property type="entry name" value="RAY1-like"/>
</dbReference>
<organism evidence="4 5">
    <name type="scientific">Oryza sativa subsp. indica</name>
    <name type="common">Rice</name>
    <dbReference type="NCBI Taxonomy" id="39946"/>
    <lineage>
        <taxon>Eukaryota</taxon>
        <taxon>Viridiplantae</taxon>
        <taxon>Streptophyta</taxon>
        <taxon>Embryophyta</taxon>
        <taxon>Tracheophyta</taxon>
        <taxon>Spermatophyta</taxon>
        <taxon>Magnoliopsida</taxon>
        <taxon>Liliopsida</taxon>
        <taxon>Poales</taxon>
        <taxon>Poaceae</taxon>
        <taxon>BOP clade</taxon>
        <taxon>Oryzoideae</taxon>
        <taxon>Oryzeae</taxon>
        <taxon>Oryzinae</taxon>
        <taxon>Oryza</taxon>
        <taxon>Oryza sativa</taxon>
    </lineage>
</organism>
<dbReference type="PANTHER" id="PTHR47483:SF1">
    <property type="entry name" value="BETA-ARABINOFURANOSYLTRANSFERASE RAY1"/>
    <property type="match status" value="1"/>
</dbReference>
<gene>
    <name evidence="4" type="ORF">OsI_20607</name>
</gene>
<feature type="domain" description="Nucleotide-diphospho-sugar transferase" evidence="3">
    <location>
        <begin position="571"/>
        <end position="792"/>
    </location>
</feature>
<feature type="region of interest" description="Disordered" evidence="1">
    <location>
        <begin position="187"/>
        <end position="210"/>
    </location>
</feature>
<proteinExistence type="predicted"/>
<feature type="chain" id="PRO_5012587509" description="Nucleotide-diphospho-sugar transferase domain-containing protein" evidence="2">
    <location>
        <begin position="16"/>
        <end position="830"/>
    </location>
</feature>
<dbReference type="Gramene" id="BGIOSGA017732-TA">
    <property type="protein sequence ID" value="BGIOSGA017732-PA"/>
    <property type="gene ID" value="BGIOSGA017732"/>
</dbReference>
<dbReference type="GO" id="GO:0016757">
    <property type="term" value="F:glycosyltransferase activity"/>
    <property type="evidence" value="ECO:0007669"/>
    <property type="project" value="InterPro"/>
</dbReference>
<dbReference type="AlphaFoldDB" id="B8AZY8"/>
<evidence type="ECO:0000256" key="2">
    <source>
        <dbReference type="SAM" id="SignalP"/>
    </source>
</evidence>
<evidence type="ECO:0000259" key="3">
    <source>
        <dbReference type="Pfam" id="PF03407"/>
    </source>
</evidence>
<dbReference type="EMBL" id="CM000130">
    <property type="protein sequence ID" value="EEC79523.1"/>
    <property type="molecule type" value="Genomic_DNA"/>
</dbReference>
<sequence length="830" mass="91094">MVVVLALLSTGLSLSLSPARTSLPSSSPSRGCSAKADTIAADVVVEPTAADVARARRRRCRLSRLPPPSPSPPQPLIDAIKEAGGDHVRRRLYCPRRQIVQNRPGPPGTDFCWVGPTTQPPPPSSRHAAPRRVPRCAPKMLVASRHGAHPRRRRAGGNGVADELALPLAGGLALLLAFVTAAAVLSGGDRREEGDRRRPDLPGGAAGPRVAIFSAPLPPPDGSPARQELAVRSWLALPGNVSVVLLAAHPSAHALAGRLGGRVTVDAAIDISFTGTPFFHSIVARAQAADSDICVLVDAEIILLPETITLLKHFSRSDLDWLVFSASRNISAFPYHLVDNGTQWADEHGKQVSFKKLQENQSDKWAGHGSDRGLIVAWNNPSTRMVAGVMPSFLNGRGVHNWWLIHEVLSSETRLVFDASNLVLGLYPENFSEKRGTSTSRNVSNPDGSWEYDVNRHLAAVYGSYCYELPRRNSPMAYKVVKQFEDYMFSKNEGPNLSNSVINKEQNVHPEGGSLCEKEISYSSAVNLPHSLEMLLELVADKNRSVVLAVAGASYRDMLMSWVCRLRRLRVTNFVVCALDQETYEFSVLQGMPVSRDTLSPNNVSFDDCHFGTQCFQQVTKVKSRIVLKILRLGYNVLLSDVDVHWFHNPVSFLHSLGPGTFAAQSDEFNQTGPINMPRRLNSGFYYARSDDATITAMEMIVKHATNSGLSEQPSFYDILCGKDGANRIGDDRCLEPSTNLTVVFLSRDMFPNGAYGGLWEKKHGVSSACRELGCVIIHNNWVNGRRKKLHRQMASGLWDYDPGSRLCLQNWSNASRFSVQTDDPVSYDS</sequence>
<reference evidence="4 5" key="1">
    <citation type="journal article" date="2005" name="PLoS Biol.">
        <title>The genomes of Oryza sativa: a history of duplications.</title>
        <authorList>
            <person name="Yu J."/>
            <person name="Wang J."/>
            <person name="Lin W."/>
            <person name="Li S."/>
            <person name="Li H."/>
            <person name="Zhou J."/>
            <person name="Ni P."/>
            <person name="Dong W."/>
            <person name="Hu S."/>
            <person name="Zeng C."/>
            <person name="Zhang J."/>
            <person name="Zhang Y."/>
            <person name="Li R."/>
            <person name="Xu Z."/>
            <person name="Li S."/>
            <person name="Li X."/>
            <person name="Zheng H."/>
            <person name="Cong L."/>
            <person name="Lin L."/>
            <person name="Yin J."/>
            <person name="Geng J."/>
            <person name="Li G."/>
            <person name="Shi J."/>
            <person name="Liu J."/>
            <person name="Lv H."/>
            <person name="Li J."/>
            <person name="Wang J."/>
            <person name="Deng Y."/>
            <person name="Ran L."/>
            <person name="Shi X."/>
            <person name="Wang X."/>
            <person name="Wu Q."/>
            <person name="Li C."/>
            <person name="Ren X."/>
            <person name="Wang J."/>
            <person name="Wang X."/>
            <person name="Li D."/>
            <person name="Liu D."/>
            <person name="Zhang X."/>
            <person name="Ji Z."/>
            <person name="Zhao W."/>
            <person name="Sun Y."/>
            <person name="Zhang Z."/>
            <person name="Bao J."/>
            <person name="Han Y."/>
            <person name="Dong L."/>
            <person name="Ji J."/>
            <person name="Chen P."/>
            <person name="Wu S."/>
            <person name="Liu J."/>
            <person name="Xiao Y."/>
            <person name="Bu D."/>
            <person name="Tan J."/>
            <person name="Yang L."/>
            <person name="Ye C."/>
            <person name="Zhang J."/>
            <person name="Xu J."/>
            <person name="Zhou Y."/>
            <person name="Yu Y."/>
            <person name="Zhang B."/>
            <person name="Zhuang S."/>
            <person name="Wei H."/>
            <person name="Liu B."/>
            <person name="Lei M."/>
            <person name="Yu H."/>
            <person name="Li Y."/>
            <person name="Xu H."/>
            <person name="Wei S."/>
            <person name="He X."/>
            <person name="Fang L."/>
            <person name="Zhang Z."/>
            <person name="Zhang Y."/>
            <person name="Huang X."/>
            <person name="Su Z."/>
            <person name="Tong W."/>
            <person name="Li J."/>
            <person name="Tong Z."/>
            <person name="Li S."/>
            <person name="Ye J."/>
            <person name="Wang L."/>
            <person name="Fang L."/>
            <person name="Lei T."/>
            <person name="Chen C."/>
            <person name="Chen H."/>
            <person name="Xu Z."/>
            <person name="Li H."/>
            <person name="Huang H."/>
            <person name="Zhang F."/>
            <person name="Xu H."/>
            <person name="Li N."/>
            <person name="Zhao C."/>
            <person name="Li S."/>
            <person name="Dong L."/>
            <person name="Huang Y."/>
            <person name="Li L."/>
            <person name="Xi Y."/>
            <person name="Qi Q."/>
            <person name="Li W."/>
            <person name="Zhang B."/>
            <person name="Hu W."/>
            <person name="Zhang Y."/>
            <person name="Tian X."/>
            <person name="Jiao Y."/>
            <person name="Liang X."/>
            <person name="Jin J."/>
            <person name="Gao L."/>
            <person name="Zheng W."/>
            <person name="Hao B."/>
            <person name="Liu S."/>
            <person name="Wang W."/>
            <person name="Yuan L."/>
            <person name="Cao M."/>
            <person name="McDermott J."/>
            <person name="Samudrala R."/>
            <person name="Wang J."/>
            <person name="Wong G.K."/>
            <person name="Yang H."/>
        </authorList>
    </citation>
    <scope>NUCLEOTIDE SEQUENCE [LARGE SCALE GENOMIC DNA]</scope>
    <source>
        <strain evidence="5">cv. 93-11</strain>
    </source>
</reference>
<dbReference type="Pfam" id="PF03407">
    <property type="entry name" value="Nucleotid_trans"/>
    <property type="match status" value="1"/>
</dbReference>
<dbReference type="Proteomes" id="UP000007015">
    <property type="component" value="Chromosome 5"/>
</dbReference>
<dbReference type="OMA" id="WWLIHEV"/>
<evidence type="ECO:0000256" key="1">
    <source>
        <dbReference type="SAM" id="MobiDB-lite"/>
    </source>
</evidence>
<name>B8AZY8_ORYSI</name>
<evidence type="ECO:0000313" key="5">
    <source>
        <dbReference type="Proteomes" id="UP000007015"/>
    </source>
</evidence>
<evidence type="ECO:0000313" key="4">
    <source>
        <dbReference type="EMBL" id="EEC79523.1"/>
    </source>
</evidence>
<dbReference type="PANTHER" id="PTHR47483">
    <property type="entry name" value="BETA-ARABINOFURANOSYLTRANSFERASE RAY1"/>
    <property type="match status" value="1"/>
</dbReference>